<gene>
    <name evidence="12" type="ORF">E2986_07006</name>
</gene>
<dbReference type="Gene3D" id="1.10.3090.10">
    <property type="entry name" value="cca-adding enzyme, domain 2"/>
    <property type="match status" value="1"/>
</dbReference>
<dbReference type="GO" id="GO:1990180">
    <property type="term" value="P:mitochondrial tRNA 3'-end processing"/>
    <property type="evidence" value="ECO:0007669"/>
    <property type="project" value="TreeGrafter"/>
</dbReference>
<dbReference type="CDD" id="cd05398">
    <property type="entry name" value="NT_ClassII-CCAase"/>
    <property type="match status" value="1"/>
</dbReference>
<keyword evidence="3 9" id="KW-0808">Transferase</keyword>
<reference evidence="12" key="1">
    <citation type="submission" date="2019-11" db="EMBL/GenBank/DDBJ databases">
        <title>The nuclear and mitochondrial genomes of Frieseomelitta varia - a highly eusocial stingless bee (Meliponini) with a permanently sterile worker caste.</title>
        <authorList>
            <person name="Freitas F.C.P."/>
            <person name="Lourenco A.P."/>
            <person name="Nunes F.M.F."/>
            <person name="Paschoal A.R."/>
            <person name="Abreu F.C.P."/>
            <person name="Barbin F.O."/>
            <person name="Bataglia L."/>
            <person name="Cardoso-Junior C.A.M."/>
            <person name="Cervoni M.S."/>
            <person name="Silva S.R."/>
            <person name="Dalarmi F."/>
            <person name="Del Lama M.A."/>
            <person name="Depintor T.S."/>
            <person name="Ferreira K.M."/>
            <person name="Goria P.S."/>
            <person name="Jaskot M.C."/>
            <person name="Lago D.C."/>
            <person name="Luna-Lucena D."/>
            <person name="Moda L.M."/>
            <person name="Nascimento L."/>
            <person name="Pedrino M."/>
            <person name="Rabico F.O."/>
            <person name="Sanches F.C."/>
            <person name="Santos D.E."/>
            <person name="Santos C.G."/>
            <person name="Vieira J."/>
            <person name="Lopes T.F."/>
            <person name="Barchuk A.R."/>
            <person name="Hartfelder K."/>
            <person name="Simoes Z.L.P."/>
            <person name="Bitondi M.M.G."/>
            <person name="Pinheiro D.G."/>
        </authorList>
    </citation>
    <scope>NUCLEOTIDE SEQUENCE</scope>
    <source>
        <strain evidence="12">USP_RPSP 00005682</strain>
        <tissue evidence="12">Whole individual</tissue>
    </source>
</reference>
<evidence type="ECO:0000256" key="4">
    <source>
        <dbReference type="ARBA" id="ARBA00022694"/>
    </source>
</evidence>
<dbReference type="InterPro" id="IPR050264">
    <property type="entry name" value="Bact_CCA-adding_enz_type3_sf"/>
</dbReference>
<evidence type="ECO:0000256" key="9">
    <source>
        <dbReference type="RuleBase" id="RU003953"/>
    </source>
</evidence>
<dbReference type="GO" id="GO:0046872">
    <property type="term" value="F:metal ion binding"/>
    <property type="evidence" value="ECO:0007669"/>
    <property type="project" value="UniProtKB-KW"/>
</dbReference>
<dbReference type="PANTHER" id="PTHR46173:SF1">
    <property type="entry name" value="CCA TRNA NUCLEOTIDYLTRANSFERASE 1, MITOCHONDRIAL"/>
    <property type="match status" value="1"/>
</dbReference>
<dbReference type="Gene3D" id="3.30.460.10">
    <property type="entry name" value="Beta Polymerase, domain 2"/>
    <property type="match status" value="1"/>
</dbReference>
<comment type="cofactor">
    <cofactor evidence="1">
        <name>Mg(2+)</name>
        <dbReference type="ChEBI" id="CHEBI:18420"/>
    </cofactor>
</comment>
<keyword evidence="5" id="KW-0548">Nucleotidyltransferase</keyword>
<dbReference type="InterPro" id="IPR043519">
    <property type="entry name" value="NT_sf"/>
</dbReference>
<keyword evidence="13" id="KW-1185">Reference proteome</keyword>
<dbReference type="Proteomes" id="UP000655588">
    <property type="component" value="Unassembled WGS sequence"/>
</dbReference>
<feature type="domain" description="Poly A polymerase head" evidence="10">
    <location>
        <begin position="89"/>
        <end position="210"/>
    </location>
</feature>
<dbReference type="GO" id="GO:0001680">
    <property type="term" value="P:tRNA 3'-terminal CCA addition"/>
    <property type="evidence" value="ECO:0007669"/>
    <property type="project" value="UniProtKB-ARBA"/>
</dbReference>
<evidence type="ECO:0000256" key="6">
    <source>
        <dbReference type="ARBA" id="ARBA00022723"/>
    </source>
</evidence>
<comment type="similarity">
    <text evidence="2 9">Belongs to the tRNA nucleotidyltransferase/poly(A) polymerase family.</text>
</comment>
<dbReference type="PANTHER" id="PTHR46173">
    <property type="entry name" value="CCA TRNA NUCLEOTIDYLTRANSFERASE 1, MITOCHONDRIAL"/>
    <property type="match status" value="1"/>
</dbReference>
<evidence type="ECO:0000313" key="12">
    <source>
        <dbReference type="EMBL" id="KAF3424915.1"/>
    </source>
</evidence>
<dbReference type="EMBL" id="WNWW01000433">
    <property type="protein sequence ID" value="KAF3424915.1"/>
    <property type="molecule type" value="Genomic_DNA"/>
</dbReference>
<proteinExistence type="inferred from homology"/>
<evidence type="ECO:0000256" key="7">
    <source>
        <dbReference type="ARBA" id="ARBA00022741"/>
    </source>
</evidence>
<comment type="caution">
    <text evidence="12">The sequence shown here is derived from an EMBL/GenBank/DDBJ whole genome shotgun (WGS) entry which is preliminary data.</text>
</comment>
<feature type="domain" description="tRNA nucleotidyltransferase/poly(A) polymerase RNA and SrmB- binding" evidence="11">
    <location>
        <begin position="250"/>
        <end position="296"/>
    </location>
</feature>
<evidence type="ECO:0000313" key="13">
    <source>
        <dbReference type="Proteomes" id="UP000655588"/>
    </source>
</evidence>
<sequence>MNAFKNKVLGMRSSSFGPTTRANKRINYFICNFGKAYKTWVATMRDEIPLSRPDPVIKKLDNPLFHSIFTPELNTLAQIFKKYNHELKIAGGAVRDILMDIKPIDLDFATDATPQEMKNMFEEENIRMINNNGEKHGTITSRINDKLNFEITTLRIDTHTNGRHAEVEFTKDWELDALRRDLTINSMFLDLEGRIYDYFFGYDDLMKRRVKFVGNPVHRIKEDYLRILRYFRFYGKISDQPDAHDEYIITAIKENIHGLEIISGERIWSEWSKILSGNYVKEITFKMLECGIARFVGLPENPNIEKFEVICNISKKNNISLQPITFLAVLLKNESEVFELHRRLKLSAYDRDLALFLISFWEDKPSIDLLKFYKGILIHWKGNVVNAKEYICELLKCKQYFDLAENIKNLIIPRFPVSGNMLKPYVERGKVMGIVIKELKNIWLDKNFEISAEELLQEVPRIVSELEDNSEKHNMFLNK</sequence>
<dbReference type="Pfam" id="PF01743">
    <property type="entry name" value="PolyA_pol"/>
    <property type="match status" value="1"/>
</dbReference>
<evidence type="ECO:0000256" key="3">
    <source>
        <dbReference type="ARBA" id="ARBA00022679"/>
    </source>
</evidence>
<evidence type="ECO:0000259" key="10">
    <source>
        <dbReference type="Pfam" id="PF01743"/>
    </source>
</evidence>
<keyword evidence="8" id="KW-0460">Magnesium</keyword>
<name>A0A833VU22_9HYME</name>
<dbReference type="InterPro" id="IPR002646">
    <property type="entry name" value="PolA_pol_head_dom"/>
</dbReference>
<dbReference type="SUPFAM" id="SSF81891">
    <property type="entry name" value="Poly A polymerase C-terminal region-like"/>
    <property type="match status" value="1"/>
</dbReference>
<dbReference type="SUPFAM" id="SSF81301">
    <property type="entry name" value="Nucleotidyltransferase"/>
    <property type="match status" value="1"/>
</dbReference>
<dbReference type="AlphaFoldDB" id="A0A833VU22"/>
<keyword evidence="6" id="KW-0479">Metal-binding</keyword>
<evidence type="ECO:0000256" key="2">
    <source>
        <dbReference type="ARBA" id="ARBA00007265"/>
    </source>
</evidence>
<evidence type="ECO:0000256" key="8">
    <source>
        <dbReference type="ARBA" id="ARBA00022842"/>
    </source>
</evidence>
<evidence type="ECO:0000259" key="11">
    <source>
        <dbReference type="Pfam" id="PF12627"/>
    </source>
</evidence>
<keyword evidence="7" id="KW-0547">Nucleotide-binding</keyword>
<dbReference type="Pfam" id="PF12627">
    <property type="entry name" value="PolyA_pol_RNAbd"/>
    <property type="match status" value="1"/>
</dbReference>
<accession>A0A833VU22</accession>
<dbReference type="InterPro" id="IPR032828">
    <property type="entry name" value="PolyA_RNA-bd"/>
</dbReference>
<dbReference type="GO" id="GO:0000166">
    <property type="term" value="F:nucleotide binding"/>
    <property type="evidence" value="ECO:0007669"/>
    <property type="project" value="UniProtKB-KW"/>
</dbReference>
<keyword evidence="9" id="KW-0694">RNA-binding</keyword>
<evidence type="ECO:0000256" key="1">
    <source>
        <dbReference type="ARBA" id="ARBA00001946"/>
    </source>
</evidence>
<keyword evidence="4" id="KW-0819">tRNA processing</keyword>
<dbReference type="GO" id="GO:0005739">
    <property type="term" value="C:mitochondrion"/>
    <property type="evidence" value="ECO:0007669"/>
    <property type="project" value="TreeGrafter"/>
</dbReference>
<protein>
    <submittedName>
        <fullName evidence="12">Uncharacterized protein</fullName>
    </submittedName>
</protein>
<dbReference type="GO" id="GO:0000049">
    <property type="term" value="F:tRNA binding"/>
    <property type="evidence" value="ECO:0007669"/>
    <property type="project" value="TreeGrafter"/>
</dbReference>
<evidence type="ECO:0000256" key="5">
    <source>
        <dbReference type="ARBA" id="ARBA00022695"/>
    </source>
</evidence>
<dbReference type="GO" id="GO:0016779">
    <property type="term" value="F:nucleotidyltransferase activity"/>
    <property type="evidence" value="ECO:0007669"/>
    <property type="project" value="UniProtKB-KW"/>
</dbReference>
<organism evidence="12 13">
    <name type="scientific">Frieseomelitta varia</name>
    <dbReference type="NCBI Taxonomy" id="561572"/>
    <lineage>
        <taxon>Eukaryota</taxon>
        <taxon>Metazoa</taxon>
        <taxon>Ecdysozoa</taxon>
        <taxon>Arthropoda</taxon>
        <taxon>Hexapoda</taxon>
        <taxon>Insecta</taxon>
        <taxon>Pterygota</taxon>
        <taxon>Neoptera</taxon>
        <taxon>Endopterygota</taxon>
        <taxon>Hymenoptera</taxon>
        <taxon>Apocrita</taxon>
        <taxon>Aculeata</taxon>
        <taxon>Apoidea</taxon>
        <taxon>Anthophila</taxon>
        <taxon>Apidae</taxon>
        <taxon>Frieseomelitta</taxon>
    </lineage>
</organism>